<evidence type="ECO:0000256" key="6">
    <source>
        <dbReference type="SAM" id="Phobius"/>
    </source>
</evidence>
<keyword evidence="7" id="KW-0732">Signal</keyword>
<evidence type="ECO:0000256" key="5">
    <source>
        <dbReference type="SAM" id="MobiDB-lite"/>
    </source>
</evidence>
<evidence type="ECO:0000256" key="2">
    <source>
        <dbReference type="ARBA" id="ARBA00022692"/>
    </source>
</evidence>
<dbReference type="PANTHER" id="PTHR15549">
    <property type="entry name" value="PAIRED IMMUNOGLOBULIN-LIKE TYPE 2 RECEPTOR"/>
    <property type="match status" value="1"/>
</dbReference>
<protein>
    <submittedName>
        <fullName evidence="8">Uncharacterized protein</fullName>
    </submittedName>
</protein>
<comment type="caution">
    <text evidence="8">The sequence shown here is derived from an EMBL/GenBank/DDBJ whole genome shotgun (WGS) entry which is preliminary data.</text>
</comment>
<proteinExistence type="predicted"/>
<evidence type="ECO:0000313" key="8">
    <source>
        <dbReference type="EMBL" id="TIC97959.1"/>
    </source>
</evidence>
<dbReference type="AlphaFoldDB" id="A0A4T0VYX4"/>
<feature type="signal peptide" evidence="7">
    <location>
        <begin position="1"/>
        <end position="28"/>
    </location>
</feature>
<keyword evidence="2 6" id="KW-0812">Transmembrane</keyword>
<dbReference type="GO" id="GO:0016020">
    <property type="term" value="C:membrane"/>
    <property type="evidence" value="ECO:0007669"/>
    <property type="project" value="UniProtKB-SubCell"/>
</dbReference>
<dbReference type="InterPro" id="IPR051694">
    <property type="entry name" value="Immunoregulatory_rcpt-like"/>
</dbReference>
<comment type="subcellular location">
    <subcellularLocation>
        <location evidence="1">Membrane</location>
        <topology evidence="1">Single-pass membrane protein</topology>
    </subcellularLocation>
</comment>
<evidence type="ECO:0000256" key="7">
    <source>
        <dbReference type="SAM" id="SignalP"/>
    </source>
</evidence>
<organism evidence="8 9">
    <name type="scientific">Colletotrichum higginsianum</name>
    <dbReference type="NCBI Taxonomy" id="80884"/>
    <lineage>
        <taxon>Eukaryota</taxon>
        <taxon>Fungi</taxon>
        <taxon>Dikarya</taxon>
        <taxon>Ascomycota</taxon>
        <taxon>Pezizomycotina</taxon>
        <taxon>Sordariomycetes</taxon>
        <taxon>Hypocreomycetidae</taxon>
        <taxon>Glomerellales</taxon>
        <taxon>Glomerellaceae</taxon>
        <taxon>Colletotrichum</taxon>
        <taxon>Colletotrichum destructivum species complex</taxon>
    </lineage>
</organism>
<evidence type="ECO:0000256" key="3">
    <source>
        <dbReference type="ARBA" id="ARBA00022989"/>
    </source>
</evidence>
<dbReference type="EMBL" id="MWPZ01000005">
    <property type="protein sequence ID" value="TIC97959.1"/>
    <property type="molecule type" value="Genomic_DNA"/>
</dbReference>
<keyword evidence="3 6" id="KW-1133">Transmembrane helix</keyword>
<reference evidence="8 9" key="1">
    <citation type="journal article" date="2019" name="Genome Biol. Evol.">
        <title>Genomic Plasticity Mediated by Transposable Elements in the Plant Pathogenic Fungus Colletotrichum higginsianum.</title>
        <authorList>
            <person name="Tsushima A."/>
            <person name="Gan P."/>
            <person name="Kumakura N."/>
            <person name="Narusaka M."/>
            <person name="Takano Y."/>
            <person name="Narusaka Y."/>
            <person name="Shirasu K."/>
        </authorList>
    </citation>
    <scope>NUCLEOTIDE SEQUENCE [LARGE SCALE GENOMIC DNA]</scope>
    <source>
        <strain evidence="8 9">MAFF305635-RFP</strain>
    </source>
</reference>
<dbReference type="OrthoDB" id="4764360at2759"/>
<feature type="chain" id="PRO_5020462488" evidence="7">
    <location>
        <begin position="29"/>
        <end position="333"/>
    </location>
</feature>
<evidence type="ECO:0000256" key="4">
    <source>
        <dbReference type="ARBA" id="ARBA00023136"/>
    </source>
</evidence>
<accession>A0A4T0VYX4</accession>
<name>A0A4T0VYX4_9PEZI</name>
<evidence type="ECO:0000313" key="9">
    <source>
        <dbReference type="Proteomes" id="UP000305883"/>
    </source>
</evidence>
<keyword evidence="4 6" id="KW-0472">Membrane</keyword>
<evidence type="ECO:0000256" key="1">
    <source>
        <dbReference type="ARBA" id="ARBA00004167"/>
    </source>
</evidence>
<dbReference type="Proteomes" id="UP000305883">
    <property type="component" value="Unassembled WGS sequence"/>
</dbReference>
<feature type="region of interest" description="Disordered" evidence="5">
    <location>
        <begin position="249"/>
        <end position="333"/>
    </location>
</feature>
<feature type="compositionally biased region" description="Polar residues" evidence="5">
    <location>
        <begin position="188"/>
        <end position="204"/>
    </location>
</feature>
<sequence>MAPDAGVWQLRLRSLLLAATVGTQKAFAQECAYAGGWALRNDRSCPPTAPVECGTGAQPRCCPSGFKCTGDGDYVGNYCCSDPSDCRQLALERPQCPDSTWSLWGVNGKLDNGGWCCQSGQNGTYREDLNGIALLCTPSTATSLPQSHFWGEAISTASCSTTSTTTTTASTTATATGTGADTTLVSTTNAAPTASSNPAESTVATEPETAGSGSISTGAIAGAAVGGVAGGALLAAAIFFLWRRKRRQSAAGSPESTATTVATGGGSPGWAYEEQNAKFGHGHSELAAPGPRFEMESTAHQAYELDASGQASHELDSANTSTRPTQREDAKFR</sequence>
<gene>
    <name evidence="8" type="ORF">CH35J_007461</name>
</gene>
<dbReference type="GO" id="GO:0071944">
    <property type="term" value="C:cell periphery"/>
    <property type="evidence" value="ECO:0007669"/>
    <property type="project" value="UniProtKB-ARBA"/>
</dbReference>
<feature type="region of interest" description="Disordered" evidence="5">
    <location>
        <begin position="188"/>
        <end position="212"/>
    </location>
</feature>
<feature type="transmembrane region" description="Helical" evidence="6">
    <location>
        <begin position="219"/>
        <end position="242"/>
    </location>
</feature>